<dbReference type="EMBL" id="JBHSRJ010000004">
    <property type="protein sequence ID" value="MFC6044147.1"/>
    <property type="molecule type" value="Genomic_DNA"/>
</dbReference>
<reference evidence="2" key="1">
    <citation type="journal article" date="2019" name="Int. J. Syst. Evol. Microbiol.">
        <title>The Global Catalogue of Microorganisms (GCM) 10K type strain sequencing project: providing services to taxonomists for standard genome sequencing and annotation.</title>
        <authorList>
            <consortium name="The Broad Institute Genomics Platform"/>
            <consortium name="The Broad Institute Genome Sequencing Center for Infectious Disease"/>
            <person name="Wu L."/>
            <person name="Ma J."/>
        </authorList>
    </citation>
    <scope>NUCLEOTIDE SEQUENCE [LARGE SCALE GENOMIC DNA]</scope>
    <source>
        <strain evidence="2">CCUG 54522</strain>
    </source>
</reference>
<evidence type="ECO:0000313" key="2">
    <source>
        <dbReference type="Proteomes" id="UP001596135"/>
    </source>
</evidence>
<dbReference type="RefSeq" id="WP_379154987.1">
    <property type="nucleotide sequence ID" value="NZ_JBHSRJ010000004.1"/>
</dbReference>
<proteinExistence type="predicted"/>
<gene>
    <name evidence="1" type="ORF">ACFPYL_13710</name>
</gene>
<name>A0ABW1LLP8_9ACTN</name>
<keyword evidence="2" id="KW-1185">Reference proteome</keyword>
<comment type="caution">
    <text evidence="1">The sequence shown here is derived from an EMBL/GenBank/DDBJ whole genome shotgun (WGS) entry which is preliminary data.</text>
</comment>
<sequence length="243" mass="24691">MTTELPASARLAWWGTAWLRGHVVTDLVVDAVLGDDATHAVAGLPGAEGTQTLVAALGRLRAAGATSLGAAFPAEGDPVGLGGPGAFNADALEAGEAVVVAGAELGLVPSRAGAATTWTVHPAARRQLPDVGEADRALRTALVESANELARLDVARWRPEVADELLNLRHRASVVAPAGTPARCVDLAARALQALGIAELALQDDGGAVSASEIAAREAALRPLARAGRRALVAACSPEVWPD</sequence>
<protein>
    <submittedName>
        <fullName evidence="1">Uncharacterized protein</fullName>
    </submittedName>
</protein>
<accession>A0ABW1LLP8</accession>
<dbReference type="Proteomes" id="UP001596135">
    <property type="component" value="Unassembled WGS sequence"/>
</dbReference>
<evidence type="ECO:0000313" key="1">
    <source>
        <dbReference type="EMBL" id="MFC6044147.1"/>
    </source>
</evidence>
<organism evidence="1 2">
    <name type="scientific">Nocardioides hankookensis</name>
    <dbReference type="NCBI Taxonomy" id="443157"/>
    <lineage>
        <taxon>Bacteria</taxon>
        <taxon>Bacillati</taxon>
        <taxon>Actinomycetota</taxon>
        <taxon>Actinomycetes</taxon>
        <taxon>Propionibacteriales</taxon>
        <taxon>Nocardioidaceae</taxon>
        <taxon>Nocardioides</taxon>
    </lineage>
</organism>